<dbReference type="SUPFAM" id="SSF49785">
    <property type="entry name" value="Galactose-binding domain-like"/>
    <property type="match status" value="2"/>
</dbReference>
<keyword evidence="5" id="KW-1185">Reference proteome</keyword>
<protein>
    <recommendedName>
        <fullName evidence="2">Probable allantoicase</fullName>
        <ecNumber evidence="2">3.5.3.4</ecNumber>
    </recommendedName>
    <alternativeName>
        <fullName evidence="2">Allantoate amidinohydrolase</fullName>
    </alternativeName>
</protein>
<evidence type="ECO:0000313" key="4">
    <source>
        <dbReference type="EMBL" id="MFC4337711.1"/>
    </source>
</evidence>
<dbReference type="EC" id="3.5.3.4" evidence="2"/>
<dbReference type="InterPro" id="IPR005164">
    <property type="entry name" value="Allantoicase"/>
</dbReference>
<gene>
    <name evidence="2 4" type="primary">alc</name>
    <name evidence="4" type="ORF">ACFPET_21180</name>
</gene>
<dbReference type="Gene3D" id="2.60.120.260">
    <property type="entry name" value="Galactose-binding domain-like"/>
    <property type="match status" value="2"/>
</dbReference>
<keyword evidence="2" id="KW-0659">Purine metabolism</keyword>
<dbReference type="GO" id="GO:0004037">
    <property type="term" value="F:allantoicase activity"/>
    <property type="evidence" value="ECO:0007669"/>
    <property type="project" value="UniProtKB-EC"/>
</dbReference>
<proteinExistence type="inferred from homology"/>
<dbReference type="Pfam" id="PF03561">
    <property type="entry name" value="Allantoicase"/>
    <property type="match status" value="2"/>
</dbReference>
<dbReference type="InterPro" id="IPR015908">
    <property type="entry name" value="Allantoicase_dom"/>
</dbReference>
<comment type="similarity">
    <text evidence="1 2">Belongs to the allantoicase family.</text>
</comment>
<keyword evidence="2 4" id="KW-0378">Hydrolase</keyword>
<evidence type="ECO:0000256" key="2">
    <source>
        <dbReference type="HAMAP-Rule" id="MF_00813"/>
    </source>
</evidence>
<dbReference type="PANTHER" id="PTHR12045:SF3">
    <property type="entry name" value="INACTIVE ALLANTOICASE-RELATED"/>
    <property type="match status" value="1"/>
</dbReference>
<feature type="domain" description="Allantoicase" evidence="3">
    <location>
        <begin position="14"/>
        <end position="163"/>
    </location>
</feature>
<evidence type="ECO:0000259" key="3">
    <source>
        <dbReference type="Pfam" id="PF03561"/>
    </source>
</evidence>
<dbReference type="InterPro" id="IPR008979">
    <property type="entry name" value="Galactose-bd-like_sf"/>
</dbReference>
<dbReference type="PIRSF" id="PIRSF016516">
    <property type="entry name" value="Allantoicase"/>
    <property type="match status" value="1"/>
</dbReference>
<dbReference type="NCBIfam" id="TIGR02961">
    <property type="entry name" value="allantoicase"/>
    <property type="match status" value="1"/>
</dbReference>
<comment type="pathway">
    <text evidence="2">Nitrogen metabolism; (S)-allantoin degradation; (S)-ureidoglycolate from allantoate (aminidohydrolase route): step 1/1.</text>
</comment>
<dbReference type="Proteomes" id="UP001595823">
    <property type="component" value="Unassembled WGS sequence"/>
</dbReference>
<organism evidence="4 5">
    <name type="scientific">Salininema proteolyticum</name>
    <dbReference type="NCBI Taxonomy" id="1607685"/>
    <lineage>
        <taxon>Bacteria</taxon>
        <taxon>Bacillati</taxon>
        <taxon>Actinomycetota</taxon>
        <taxon>Actinomycetes</taxon>
        <taxon>Glycomycetales</taxon>
        <taxon>Glycomycetaceae</taxon>
        <taxon>Salininema</taxon>
    </lineage>
</organism>
<dbReference type="EMBL" id="JBHSDK010000058">
    <property type="protein sequence ID" value="MFC4337711.1"/>
    <property type="molecule type" value="Genomic_DNA"/>
</dbReference>
<name>A0ABV8U3M5_9ACTN</name>
<evidence type="ECO:0000313" key="5">
    <source>
        <dbReference type="Proteomes" id="UP001595823"/>
    </source>
</evidence>
<evidence type="ECO:0000256" key="1">
    <source>
        <dbReference type="ARBA" id="ARBA00009242"/>
    </source>
</evidence>
<comment type="caution">
    <text evidence="4">The sequence shown here is derived from an EMBL/GenBank/DDBJ whole genome shotgun (WGS) entry which is preliminary data.</text>
</comment>
<dbReference type="PANTHER" id="PTHR12045">
    <property type="entry name" value="ALLANTOICASE"/>
    <property type="match status" value="1"/>
</dbReference>
<sequence length="330" mass="36419">MFTQLPDLASRALGGSVLYANDESFAEKECLIRASDPVFVPENFGNKGQIYDGWETRRRREPGFDFAVIRLGVPGTVRGVVIDTAYFKGNFPPQCSVEGACVEGYPSIEELLKADWKPLVSREPIEGHTENAFAVDSAERVTHVRLIMHPDGGVARLRVHGEPRPDLKEFADLPLDLAAVASGGRCLESSNTFYSDANNTLLPGHANHQADGWETGRRRGEGNDWMRLRLAGRGTVDVVEVDTSHMKFNAPGEVRLRGFDAESGKSMEDDSAWFDILPRTRVQPDGLHRFRVRDMPPATHAHLDIYPDGGIARLRMIGMLTPEARAALGA</sequence>
<feature type="domain" description="Allantoicase" evidence="3">
    <location>
        <begin position="183"/>
        <end position="319"/>
    </location>
</feature>
<dbReference type="RefSeq" id="WP_380624969.1">
    <property type="nucleotide sequence ID" value="NZ_JBHSDK010000058.1"/>
</dbReference>
<accession>A0ABV8U3M5</accession>
<comment type="catalytic activity">
    <reaction evidence="2">
        <text>allantoate + H2O = (S)-ureidoglycolate + urea</text>
        <dbReference type="Rhea" id="RHEA:11016"/>
        <dbReference type="ChEBI" id="CHEBI:15377"/>
        <dbReference type="ChEBI" id="CHEBI:16199"/>
        <dbReference type="ChEBI" id="CHEBI:17536"/>
        <dbReference type="ChEBI" id="CHEBI:57296"/>
        <dbReference type="EC" id="3.5.3.4"/>
    </reaction>
</comment>
<dbReference type="HAMAP" id="MF_00813">
    <property type="entry name" value="Allantoicase"/>
    <property type="match status" value="1"/>
</dbReference>
<reference evidence="5" key="1">
    <citation type="journal article" date="2019" name="Int. J. Syst. Evol. Microbiol.">
        <title>The Global Catalogue of Microorganisms (GCM) 10K type strain sequencing project: providing services to taxonomists for standard genome sequencing and annotation.</title>
        <authorList>
            <consortium name="The Broad Institute Genomics Platform"/>
            <consortium name="The Broad Institute Genome Sequencing Center for Infectious Disease"/>
            <person name="Wu L."/>
            <person name="Ma J."/>
        </authorList>
    </citation>
    <scope>NUCLEOTIDE SEQUENCE [LARGE SCALE GENOMIC DNA]</scope>
    <source>
        <strain evidence="5">IBRC-M 10908</strain>
    </source>
</reference>